<dbReference type="AlphaFoldDB" id="A0A173Z9H5"/>
<dbReference type="Proteomes" id="UP000095362">
    <property type="component" value="Unassembled WGS sequence"/>
</dbReference>
<organism evidence="1 2">
    <name type="scientific">Coprococcus comes</name>
    <dbReference type="NCBI Taxonomy" id="410072"/>
    <lineage>
        <taxon>Bacteria</taxon>
        <taxon>Bacillati</taxon>
        <taxon>Bacillota</taxon>
        <taxon>Clostridia</taxon>
        <taxon>Lachnospirales</taxon>
        <taxon>Lachnospiraceae</taxon>
        <taxon>Coprococcus</taxon>
    </lineage>
</organism>
<dbReference type="RefSeq" id="WP_055260625.1">
    <property type="nucleotide sequence ID" value="NZ_CYZK01000003.1"/>
</dbReference>
<evidence type="ECO:0000313" key="1">
    <source>
        <dbReference type="EMBL" id="CUN72557.1"/>
    </source>
</evidence>
<gene>
    <name evidence="1" type="ORF">ERS852481_00712</name>
</gene>
<accession>A0A173Z9H5</accession>
<reference evidence="1 2" key="1">
    <citation type="submission" date="2015-09" db="EMBL/GenBank/DDBJ databases">
        <authorList>
            <consortium name="Pathogen Informatics"/>
        </authorList>
    </citation>
    <scope>NUCLEOTIDE SEQUENCE [LARGE SCALE GENOMIC DNA]</scope>
    <source>
        <strain evidence="1 2">2789STDY5834866</strain>
    </source>
</reference>
<evidence type="ECO:0000313" key="2">
    <source>
        <dbReference type="Proteomes" id="UP000095362"/>
    </source>
</evidence>
<dbReference type="EMBL" id="CYZK01000003">
    <property type="protein sequence ID" value="CUN72557.1"/>
    <property type="molecule type" value="Genomic_DNA"/>
</dbReference>
<proteinExistence type="predicted"/>
<protein>
    <submittedName>
        <fullName evidence="1">Uncharacterized protein</fullName>
    </submittedName>
</protein>
<sequence>MNQDVGETQIARQLVDRYPELSGYISFQGLKKLARRALLRGYSEQMVVFGLDTVIKKNYKRDEYRGNDALDEKRFILDAEFRAVMQGQDETKILWC</sequence>
<name>A0A173Z9H5_9FIRM</name>